<keyword evidence="4" id="KW-1185">Reference proteome</keyword>
<feature type="transmembrane region" description="Helical" evidence="2">
    <location>
        <begin position="102"/>
        <end position="123"/>
    </location>
</feature>
<dbReference type="InterPro" id="IPR052524">
    <property type="entry name" value="MFS_Cyanate_Porter"/>
</dbReference>
<feature type="transmembrane region" description="Helical" evidence="2">
    <location>
        <begin position="212"/>
        <end position="230"/>
    </location>
</feature>
<dbReference type="Proteomes" id="UP000320216">
    <property type="component" value="Chromosome"/>
</dbReference>
<evidence type="ECO:0000256" key="1">
    <source>
        <dbReference type="SAM" id="MobiDB-lite"/>
    </source>
</evidence>
<dbReference type="OrthoDB" id="5317164at2"/>
<dbReference type="RefSeq" id="WP_146319418.1">
    <property type="nucleotide sequence ID" value="NZ_CP042305.1"/>
</dbReference>
<feature type="transmembrane region" description="Helical" evidence="2">
    <location>
        <begin position="299"/>
        <end position="321"/>
    </location>
</feature>
<proteinExistence type="predicted"/>
<keyword evidence="2" id="KW-0812">Transmembrane</keyword>
<dbReference type="AlphaFoldDB" id="A0A5B8M0Y7"/>
<dbReference type="PANTHER" id="PTHR23523">
    <property type="match status" value="1"/>
</dbReference>
<feature type="transmembrane region" description="Helical" evidence="2">
    <location>
        <begin position="135"/>
        <end position="157"/>
    </location>
</feature>
<evidence type="ECO:0000313" key="3">
    <source>
        <dbReference type="EMBL" id="QDZ14478.1"/>
    </source>
</evidence>
<feature type="transmembrane region" description="Helical" evidence="2">
    <location>
        <begin position="79"/>
        <end position="96"/>
    </location>
</feature>
<protein>
    <submittedName>
        <fullName evidence="3">MFS transporter</fullName>
    </submittedName>
</protein>
<feature type="transmembrane region" description="Helical" evidence="2">
    <location>
        <begin position="163"/>
        <end position="182"/>
    </location>
</feature>
<dbReference type="Gene3D" id="1.20.1250.20">
    <property type="entry name" value="MFS general substrate transporter like domains"/>
    <property type="match status" value="2"/>
</dbReference>
<evidence type="ECO:0000256" key="2">
    <source>
        <dbReference type="SAM" id="Phobius"/>
    </source>
</evidence>
<feature type="transmembrane region" description="Helical" evidence="2">
    <location>
        <begin position="242"/>
        <end position="263"/>
    </location>
</feature>
<dbReference type="GO" id="GO:0022857">
    <property type="term" value="F:transmembrane transporter activity"/>
    <property type="evidence" value="ECO:0007669"/>
    <property type="project" value="InterPro"/>
</dbReference>
<feature type="transmembrane region" description="Helical" evidence="2">
    <location>
        <begin position="333"/>
        <end position="355"/>
    </location>
</feature>
<dbReference type="InterPro" id="IPR036259">
    <property type="entry name" value="MFS_trans_sf"/>
</dbReference>
<dbReference type="SUPFAM" id="SSF103473">
    <property type="entry name" value="MFS general substrate transporter"/>
    <property type="match status" value="1"/>
</dbReference>
<feature type="transmembrane region" description="Helical" evidence="2">
    <location>
        <begin position="275"/>
        <end position="293"/>
    </location>
</feature>
<dbReference type="EMBL" id="CP042305">
    <property type="protein sequence ID" value="QDZ14478.1"/>
    <property type="molecule type" value="Genomic_DNA"/>
</dbReference>
<keyword evidence="2" id="KW-1133">Transmembrane helix</keyword>
<feature type="transmembrane region" description="Helical" evidence="2">
    <location>
        <begin position="361"/>
        <end position="381"/>
    </location>
</feature>
<keyword evidence="2" id="KW-0472">Membrane</keyword>
<sequence length="415" mass="41825">MQENVSSSPLRRRTVVLVVGFVLLSLSVRAPFGQIGALQPRVQFPSAVVGVAGLLPPLMMGLLAPVAPVLRRRMGDERALIVACGVGVLGAGIRMLGLPGLLAGTAVMGAAIGVANVLIPVLVRRRFSTSTGLAMGGYALAMGAGSAAVTAATLPVLDATGSWPLAIAVAVMPALLALAGMVPQWWHDEPRAEAVADTVAGHPMRSRLGWSLLLFFGIQSLLFYTTLAWLPSMLVAGGLSPAAAGILLDALIVCVAPGGAAGAAAAGRMRQHHTLIVVTALACATGLLGVLVLPSDARVGAVVVLGIGLGAGQAVPGVLYGKRGTDAAHTASLSAFAQTEGFVLAAFGPLLASALHTRAGSWMPVIVCLIGISMLGAPLAWRAGSIGAQGARNSDSATEGESSNSGHRLVGSQPE</sequence>
<organism evidence="3 4">
    <name type="scientific">Humibacter ginsenosidimutans</name>
    <dbReference type="NCBI Taxonomy" id="2599293"/>
    <lineage>
        <taxon>Bacteria</taxon>
        <taxon>Bacillati</taxon>
        <taxon>Actinomycetota</taxon>
        <taxon>Actinomycetes</taxon>
        <taxon>Micrococcales</taxon>
        <taxon>Microbacteriaceae</taxon>
        <taxon>Humibacter</taxon>
    </lineage>
</organism>
<feature type="transmembrane region" description="Helical" evidence="2">
    <location>
        <begin position="45"/>
        <end position="67"/>
    </location>
</feature>
<evidence type="ECO:0000313" key="4">
    <source>
        <dbReference type="Proteomes" id="UP000320216"/>
    </source>
</evidence>
<accession>A0A5B8M0Y7</accession>
<gene>
    <name evidence="3" type="ORF">FPZ11_06615</name>
</gene>
<dbReference type="Pfam" id="PF07690">
    <property type="entry name" value="MFS_1"/>
    <property type="match status" value="1"/>
</dbReference>
<name>A0A5B8M0Y7_9MICO</name>
<feature type="region of interest" description="Disordered" evidence="1">
    <location>
        <begin position="390"/>
        <end position="415"/>
    </location>
</feature>
<reference evidence="3 4" key="1">
    <citation type="submission" date="2019-07" db="EMBL/GenBank/DDBJ databases">
        <title>Full genome sequence of Humibacter sp. WJ7-1.</title>
        <authorList>
            <person name="Im W.-T."/>
        </authorList>
    </citation>
    <scope>NUCLEOTIDE SEQUENCE [LARGE SCALE GENOMIC DNA]</scope>
    <source>
        <strain evidence="3 4">WJ7-1</strain>
    </source>
</reference>
<dbReference type="PANTHER" id="PTHR23523:SF2">
    <property type="entry name" value="2-NITROIMIDAZOLE TRANSPORTER"/>
    <property type="match status" value="1"/>
</dbReference>
<dbReference type="KEGG" id="huw:FPZ11_06615"/>
<feature type="compositionally biased region" description="Polar residues" evidence="1">
    <location>
        <begin position="391"/>
        <end position="406"/>
    </location>
</feature>
<dbReference type="InterPro" id="IPR011701">
    <property type="entry name" value="MFS"/>
</dbReference>